<dbReference type="AlphaFoldDB" id="A0A1L9P0T7"/>
<sequence length="44" mass="4560">MASIDTQSFNARAGLVLKPLPNNALQTSAACRLGGHPNLPDGLE</sequence>
<dbReference type="STRING" id="696762.PFRI_05950"/>
<keyword evidence="2" id="KW-1185">Reference proteome</keyword>
<proteinExistence type="predicted"/>
<dbReference type="EMBL" id="MLCB01000051">
    <property type="protein sequence ID" value="OJI95159.1"/>
    <property type="molecule type" value="Genomic_DNA"/>
</dbReference>
<accession>A0A1L9P0T7</accession>
<dbReference type="Proteomes" id="UP000184514">
    <property type="component" value="Unassembled WGS sequence"/>
</dbReference>
<organism evidence="1 2">
    <name type="scientific">Planktotalea frisia</name>
    <dbReference type="NCBI Taxonomy" id="696762"/>
    <lineage>
        <taxon>Bacteria</taxon>
        <taxon>Pseudomonadati</taxon>
        <taxon>Pseudomonadota</taxon>
        <taxon>Alphaproteobacteria</taxon>
        <taxon>Rhodobacterales</taxon>
        <taxon>Paracoccaceae</taxon>
        <taxon>Planktotalea</taxon>
    </lineage>
</organism>
<protein>
    <submittedName>
        <fullName evidence="1">Uncharacterized protein</fullName>
    </submittedName>
</protein>
<name>A0A1L9P0T7_9RHOB</name>
<evidence type="ECO:0000313" key="2">
    <source>
        <dbReference type="Proteomes" id="UP000184514"/>
    </source>
</evidence>
<comment type="caution">
    <text evidence="1">The sequence shown here is derived from an EMBL/GenBank/DDBJ whole genome shotgun (WGS) entry which is preliminary data.</text>
</comment>
<evidence type="ECO:0000313" key="1">
    <source>
        <dbReference type="EMBL" id="OJI95159.1"/>
    </source>
</evidence>
<gene>
    <name evidence="1" type="ORF">PFRI_05950</name>
</gene>
<reference evidence="1 2" key="1">
    <citation type="submission" date="2016-10" db="EMBL/GenBank/DDBJ databases">
        <title>Genome sequence of Planktotalea frisia SH6-1.</title>
        <authorList>
            <person name="Poehlein A."/>
            <person name="Bakenhus I."/>
            <person name="Voget S."/>
            <person name="Brinkhoff T."/>
            <person name="Simon M."/>
        </authorList>
    </citation>
    <scope>NUCLEOTIDE SEQUENCE [LARGE SCALE GENOMIC DNA]</scope>
    <source>
        <strain evidence="1 2">SH6-1</strain>
    </source>
</reference>